<dbReference type="PANTHER" id="PTHR31350:SF27">
    <property type="entry name" value="HEMIMETHYLATED DNA-BINDING DOMAIN-CONTAINING PROTEIN"/>
    <property type="match status" value="1"/>
</dbReference>
<accession>A0A9P9IWK4</accession>
<dbReference type="SUPFAM" id="SSF81383">
    <property type="entry name" value="F-box domain"/>
    <property type="match status" value="1"/>
</dbReference>
<evidence type="ECO:0000313" key="2">
    <source>
        <dbReference type="EMBL" id="KAH7138303.1"/>
    </source>
</evidence>
<dbReference type="Pfam" id="PF13369">
    <property type="entry name" value="Transglut_core2"/>
    <property type="match status" value="1"/>
</dbReference>
<dbReference type="PROSITE" id="PS50181">
    <property type="entry name" value="FBOX"/>
    <property type="match status" value="1"/>
</dbReference>
<feature type="domain" description="F-box" evidence="1">
    <location>
        <begin position="5"/>
        <end position="52"/>
    </location>
</feature>
<dbReference type="InterPro" id="IPR011722">
    <property type="entry name" value="Hemimethylated_DNA-bd_dom"/>
</dbReference>
<organism evidence="2 3">
    <name type="scientific">Dendryphion nanum</name>
    <dbReference type="NCBI Taxonomy" id="256645"/>
    <lineage>
        <taxon>Eukaryota</taxon>
        <taxon>Fungi</taxon>
        <taxon>Dikarya</taxon>
        <taxon>Ascomycota</taxon>
        <taxon>Pezizomycotina</taxon>
        <taxon>Dothideomycetes</taxon>
        <taxon>Pleosporomycetidae</taxon>
        <taxon>Pleosporales</taxon>
        <taxon>Torulaceae</taxon>
        <taxon>Dendryphion</taxon>
    </lineage>
</organism>
<evidence type="ECO:0000313" key="3">
    <source>
        <dbReference type="Proteomes" id="UP000700596"/>
    </source>
</evidence>
<dbReference type="NCBIfam" id="TIGR02097">
    <property type="entry name" value="yccV"/>
    <property type="match status" value="1"/>
</dbReference>
<dbReference type="PANTHER" id="PTHR31350">
    <property type="entry name" value="SI:DKEY-261L7.2"/>
    <property type="match status" value="1"/>
</dbReference>
<dbReference type="Pfam" id="PF12937">
    <property type="entry name" value="F-box-like"/>
    <property type="match status" value="1"/>
</dbReference>
<dbReference type="OrthoDB" id="28868at2759"/>
<dbReference type="Pfam" id="PF08755">
    <property type="entry name" value="YccV-like"/>
    <property type="match status" value="1"/>
</dbReference>
<comment type="caution">
    <text evidence="2">The sequence shown here is derived from an EMBL/GenBank/DDBJ whole genome shotgun (WGS) entry which is preliminary data.</text>
</comment>
<gene>
    <name evidence="2" type="ORF">B0J11DRAFT_424332</name>
</gene>
<evidence type="ECO:0000259" key="1">
    <source>
        <dbReference type="PROSITE" id="PS50181"/>
    </source>
</evidence>
<dbReference type="InterPro" id="IPR036047">
    <property type="entry name" value="F-box-like_dom_sf"/>
</dbReference>
<dbReference type="SMART" id="SM00992">
    <property type="entry name" value="YccV-like"/>
    <property type="match status" value="1"/>
</dbReference>
<dbReference type="GO" id="GO:0003677">
    <property type="term" value="F:DNA binding"/>
    <property type="evidence" value="ECO:0007669"/>
    <property type="project" value="UniProtKB-KW"/>
</dbReference>
<sequence>MATVRPSFTTLPTEILEAIFLHLDPHSFVFVSHTCKTIHKITESAPVVWRHFCKTHFNSWAPRHDIATKFRGPLSQVNWRGIFVSRVHNEKRALELLDTLLESQQERIKNITEIADFGYDAKDVLLRECACPDDADDVLARRYYANAVLERIQRDIVIQVWKDLAAGKHVPIERALGAFDLFARTGSDVDFDHISQDLDQLAQDVLKLYPDFKQQSTRMKASLLASFLRERGFKGVSDVSYGALRNSFIGLALHTPPHESLPLISVAIYCALASRLDLDARPCGFVFHVYTIVYAPKNYTLDDVYKPTSADEVDNMYLDPFRSSDEVPLFDLQEQLRSYGIPGSEYDRYLSHATTREMVIRTARNIINSVQTIRETERSRFGVQSNWLNAYPDMDSSFYATIWAMLILGPSDEEHGALSNLSTRRRQYLPYLLEHFQVHYPWDITLLEQHVIPLFDTQPEGNRLRDFVRSMHRADSMAKAPKPRYQANDAVTMKIGQLFKHKRYSYEGVITGWDTACEAGEDWIQHMGVDRLLNGREQSFYHVLVCDKSVRYVAGENISPAPSSVQPSEALLKIAGRHFKRWDDVNHVFVSNIRDEYPED</sequence>
<proteinExistence type="predicted"/>
<dbReference type="Gene3D" id="2.30.30.390">
    <property type="entry name" value="Hemimethylated DNA-binding domain"/>
    <property type="match status" value="1"/>
</dbReference>
<keyword evidence="3" id="KW-1185">Reference proteome</keyword>
<dbReference type="SUPFAM" id="SSF141255">
    <property type="entry name" value="YccV-like"/>
    <property type="match status" value="1"/>
</dbReference>
<keyword evidence="2" id="KW-0238">DNA-binding</keyword>
<dbReference type="InterPro" id="IPR032698">
    <property type="entry name" value="SirB1_N"/>
</dbReference>
<reference evidence="2" key="1">
    <citation type="journal article" date="2021" name="Nat. Commun.">
        <title>Genetic determinants of endophytism in the Arabidopsis root mycobiome.</title>
        <authorList>
            <person name="Mesny F."/>
            <person name="Miyauchi S."/>
            <person name="Thiergart T."/>
            <person name="Pickel B."/>
            <person name="Atanasova L."/>
            <person name="Karlsson M."/>
            <person name="Huettel B."/>
            <person name="Barry K.W."/>
            <person name="Haridas S."/>
            <person name="Chen C."/>
            <person name="Bauer D."/>
            <person name="Andreopoulos W."/>
            <person name="Pangilinan J."/>
            <person name="LaButti K."/>
            <person name="Riley R."/>
            <person name="Lipzen A."/>
            <person name="Clum A."/>
            <person name="Drula E."/>
            <person name="Henrissat B."/>
            <person name="Kohler A."/>
            <person name="Grigoriev I.V."/>
            <person name="Martin F.M."/>
            <person name="Hacquard S."/>
        </authorList>
    </citation>
    <scope>NUCLEOTIDE SEQUENCE</scope>
    <source>
        <strain evidence="2">MPI-CAGE-CH-0243</strain>
    </source>
</reference>
<dbReference type="InterPro" id="IPR036623">
    <property type="entry name" value="Hemimethylated_DNA-bd_sf"/>
</dbReference>
<dbReference type="AlphaFoldDB" id="A0A9P9IWK4"/>
<name>A0A9P9IWK4_9PLEO</name>
<dbReference type="Gene3D" id="1.20.1280.50">
    <property type="match status" value="1"/>
</dbReference>
<dbReference type="InterPro" id="IPR001810">
    <property type="entry name" value="F-box_dom"/>
</dbReference>
<protein>
    <submittedName>
        <fullName evidence="2">Hemimethylated DNA-binding protein YccV like-domain-containing protein</fullName>
    </submittedName>
</protein>
<dbReference type="EMBL" id="JAGMWT010000001">
    <property type="protein sequence ID" value="KAH7138303.1"/>
    <property type="molecule type" value="Genomic_DNA"/>
</dbReference>
<dbReference type="Proteomes" id="UP000700596">
    <property type="component" value="Unassembled WGS sequence"/>
</dbReference>